<comment type="caution">
    <text evidence="1">The sequence shown here is derived from an EMBL/GenBank/DDBJ whole genome shotgun (WGS) entry which is preliminary data.</text>
</comment>
<organism evidence="1 2">
    <name type="scientific">Defluviimonas salinarum</name>
    <dbReference type="NCBI Taxonomy" id="2992147"/>
    <lineage>
        <taxon>Bacteria</taxon>
        <taxon>Pseudomonadati</taxon>
        <taxon>Pseudomonadota</taxon>
        <taxon>Alphaproteobacteria</taxon>
        <taxon>Rhodobacterales</taxon>
        <taxon>Paracoccaceae</taxon>
        <taxon>Albidovulum</taxon>
    </lineage>
</organism>
<name>A0ABT3J9R8_9RHOB</name>
<gene>
    <name evidence="1" type="ORF">OM960_23230</name>
</gene>
<keyword evidence="2" id="KW-1185">Reference proteome</keyword>
<dbReference type="EMBL" id="JAPDOG010000043">
    <property type="protein sequence ID" value="MCW3784438.1"/>
    <property type="molecule type" value="Genomic_DNA"/>
</dbReference>
<evidence type="ECO:0000313" key="1">
    <source>
        <dbReference type="EMBL" id="MCW3784438.1"/>
    </source>
</evidence>
<dbReference type="RefSeq" id="WP_264773672.1">
    <property type="nucleotide sequence ID" value="NZ_JAPDOG010000043.1"/>
</dbReference>
<protein>
    <submittedName>
        <fullName evidence="1">Uncharacterized protein</fullName>
    </submittedName>
</protein>
<dbReference type="Proteomes" id="UP001207582">
    <property type="component" value="Unassembled WGS sequence"/>
</dbReference>
<evidence type="ECO:0000313" key="2">
    <source>
        <dbReference type="Proteomes" id="UP001207582"/>
    </source>
</evidence>
<proteinExistence type="predicted"/>
<sequence>MTKHDAQRIFEATVAVTVLLEADDADRALGEIETRDIDEISAQVVEGDYLGKSRVVSVREISPEHLHARQLALGSDGSRFLAVPGTAEDPEGAILRLQIAQGWSPEHMATVMAGFLRECGLQEAFLGWVRESAEPEAERDPEPEF</sequence>
<reference evidence="1 2" key="1">
    <citation type="submission" date="2022-10" db="EMBL/GenBank/DDBJ databases">
        <title>Defluviimonas sp. CAU 1641 isolated from mud.</title>
        <authorList>
            <person name="Kim W."/>
        </authorList>
    </citation>
    <scope>NUCLEOTIDE SEQUENCE [LARGE SCALE GENOMIC DNA]</scope>
    <source>
        <strain evidence="1 2">CAU 1641</strain>
    </source>
</reference>
<accession>A0ABT3J9R8</accession>